<dbReference type="SMART" id="SM00739">
    <property type="entry name" value="KOW"/>
    <property type="match status" value="1"/>
</dbReference>
<name>A0AAV2T6B5_CALDB</name>
<dbReference type="InterPro" id="IPR005824">
    <property type="entry name" value="KOW"/>
</dbReference>
<dbReference type="GO" id="GO:0003735">
    <property type="term" value="F:structural constituent of ribosome"/>
    <property type="evidence" value="ECO:0007669"/>
    <property type="project" value="InterPro"/>
</dbReference>
<evidence type="ECO:0000313" key="9">
    <source>
        <dbReference type="Proteomes" id="UP001497525"/>
    </source>
</evidence>
<evidence type="ECO:0000256" key="4">
    <source>
        <dbReference type="ARBA" id="ARBA00023274"/>
    </source>
</evidence>
<dbReference type="SUPFAM" id="SSF50104">
    <property type="entry name" value="Translation proteins SH3-like domain"/>
    <property type="match status" value="1"/>
</dbReference>
<dbReference type="SUPFAM" id="SSF47473">
    <property type="entry name" value="EF-hand"/>
    <property type="match status" value="1"/>
</dbReference>
<dbReference type="CDD" id="cd06089">
    <property type="entry name" value="KOW_RPL26"/>
    <property type="match status" value="1"/>
</dbReference>
<dbReference type="PROSITE" id="PS01108">
    <property type="entry name" value="RIBOSOMAL_L24"/>
    <property type="match status" value="1"/>
</dbReference>
<dbReference type="Proteomes" id="UP001497525">
    <property type="component" value="Unassembled WGS sequence"/>
</dbReference>
<dbReference type="GO" id="GO:0003723">
    <property type="term" value="F:RNA binding"/>
    <property type="evidence" value="ECO:0007669"/>
    <property type="project" value="InterPro"/>
</dbReference>
<dbReference type="GO" id="GO:0006412">
    <property type="term" value="P:translation"/>
    <property type="evidence" value="ECO:0007669"/>
    <property type="project" value="InterPro"/>
</dbReference>
<evidence type="ECO:0000256" key="6">
    <source>
        <dbReference type="ARBA" id="ARBA00035357"/>
    </source>
</evidence>
<evidence type="ECO:0000256" key="5">
    <source>
        <dbReference type="ARBA" id="ARBA00035283"/>
    </source>
</evidence>
<evidence type="ECO:0000256" key="2">
    <source>
        <dbReference type="ARBA" id="ARBA00022837"/>
    </source>
</evidence>
<proteinExistence type="inferred from homology"/>
<dbReference type="InterPro" id="IPR041988">
    <property type="entry name" value="Ribosomal_uL24_KOW"/>
</dbReference>
<dbReference type="GO" id="GO:0005840">
    <property type="term" value="C:ribosome"/>
    <property type="evidence" value="ECO:0007669"/>
    <property type="project" value="UniProtKB-KW"/>
</dbReference>
<dbReference type="InterPro" id="IPR008991">
    <property type="entry name" value="Translation_prot_SH3-like_sf"/>
</dbReference>
<accession>A0AAV2T6B5</accession>
<comment type="caution">
    <text evidence="8">The sequence shown here is derived from an EMBL/GenBank/DDBJ whole genome shotgun (WGS) entry which is preliminary data.</text>
</comment>
<dbReference type="InterPro" id="IPR005825">
    <property type="entry name" value="Ribosomal_uL24_CS"/>
</dbReference>
<comment type="similarity">
    <text evidence="1">Belongs to the universal ribosomal protein uL24 family.</text>
</comment>
<keyword evidence="2" id="KW-0106">Calcium</keyword>
<keyword evidence="3" id="KW-0689">Ribosomal protein</keyword>
<dbReference type="EMBL" id="CAXLJL010000079">
    <property type="protein sequence ID" value="CAL5131032.1"/>
    <property type="molecule type" value="Genomic_DNA"/>
</dbReference>
<dbReference type="PROSITE" id="PS50222">
    <property type="entry name" value="EF_HAND_2"/>
    <property type="match status" value="1"/>
</dbReference>
<dbReference type="InterPro" id="IPR057264">
    <property type="entry name" value="Ribosomal_uL24_C"/>
</dbReference>
<evidence type="ECO:0000256" key="1">
    <source>
        <dbReference type="ARBA" id="ARBA00010618"/>
    </source>
</evidence>
<gene>
    <name evidence="8" type="ORF">CDAUBV1_LOCUS3224</name>
</gene>
<dbReference type="InterPro" id="IPR018247">
    <property type="entry name" value="EF_Hand_1_Ca_BS"/>
</dbReference>
<dbReference type="PANTHER" id="PTHR12903">
    <property type="entry name" value="MITOCHONDRIAL RIBOSOMAL PROTEIN L24"/>
    <property type="match status" value="1"/>
</dbReference>
<dbReference type="InterPro" id="IPR002048">
    <property type="entry name" value="EF_hand_dom"/>
</dbReference>
<dbReference type="InterPro" id="IPR003256">
    <property type="entry name" value="Ribosomal_uL24"/>
</dbReference>
<feature type="domain" description="EF-hand" evidence="7">
    <location>
        <begin position="92"/>
        <end position="127"/>
    </location>
</feature>
<sequence length="440" mass="49345">MAHPSQLWPNGFLNFHAAIFSVSDGPLEGRPKTANHEENVAAVKVAVDTDGLTTSEELEAIPGINAMSISRILKENLDEFQQAARAVTGSLLDPVVLDTIFVLFDVNEDGCLSSAEFIETIRARGAYRSSGANKACGPEEPRPTLFMAGGAAIVPVVLIVFKFDRDNIRSDNENPALRFAYWPRYVARLLRIKPVYRKELLGWRFETEYPFERPDKKPDEYREEVYLPVWRFSENPPWNIANRVSELPYPNLKWCVVQPDGKKVGMKLKFMPPEEQLIFKGDRVKVLVGPHKGKVGLVSSVLKVRGMIFVEDLNYRMVEATGGTLRREELPLKINSEAALIDPANNEPCVPLWRFTEEGERVRVSAQTGHILPLPLSARQLDDMTDPVTAVPGPKDTSEAVATKVTFDPSQAGSKISFEDDLAAQYGLETDQKRQPTYWY</sequence>
<evidence type="ECO:0000313" key="8">
    <source>
        <dbReference type="EMBL" id="CAL5131032.1"/>
    </source>
</evidence>
<protein>
    <recommendedName>
        <fullName evidence="5">Large ribosomal subunit protein uL24m</fullName>
    </recommendedName>
    <alternativeName>
        <fullName evidence="6">39S ribosomal protein L24, mitochondrial</fullName>
    </alternativeName>
</protein>
<dbReference type="Pfam" id="PF17136">
    <property type="entry name" value="ribosomal_L24"/>
    <property type="match status" value="1"/>
</dbReference>
<dbReference type="AlphaFoldDB" id="A0AAV2T6B5"/>
<keyword evidence="4" id="KW-0687">Ribonucleoprotein</keyword>
<evidence type="ECO:0000259" key="7">
    <source>
        <dbReference type="PROSITE" id="PS50222"/>
    </source>
</evidence>
<dbReference type="Gene3D" id="2.30.30.30">
    <property type="match status" value="1"/>
</dbReference>
<dbReference type="Pfam" id="PF00467">
    <property type="entry name" value="KOW"/>
    <property type="match status" value="1"/>
</dbReference>
<organism evidence="8 9">
    <name type="scientific">Calicophoron daubneyi</name>
    <name type="common">Rumen fluke</name>
    <name type="synonym">Paramphistomum daubneyi</name>
    <dbReference type="NCBI Taxonomy" id="300641"/>
    <lineage>
        <taxon>Eukaryota</taxon>
        <taxon>Metazoa</taxon>
        <taxon>Spiralia</taxon>
        <taxon>Lophotrochozoa</taxon>
        <taxon>Platyhelminthes</taxon>
        <taxon>Trematoda</taxon>
        <taxon>Digenea</taxon>
        <taxon>Plagiorchiida</taxon>
        <taxon>Pronocephalata</taxon>
        <taxon>Paramphistomoidea</taxon>
        <taxon>Paramphistomidae</taxon>
        <taxon>Calicophoron</taxon>
    </lineage>
</organism>
<dbReference type="PROSITE" id="PS00018">
    <property type="entry name" value="EF_HAND_1"/>
    <property type="match status" value="1"/>
</dbReference>
<evidence type="ECO:0000256" key="3">
    <source>
        <dbReference type="ARBA" id="ARBA00022980"/>
    </source>
</evidence>
<dbReference type="InterPro" id="IPR014722">
    <property type="entry name" value="Rib_uL2_dom2"/>
</dbReference>
<dbReference type="GO" id="GO:1990904">
    <property type="term" value="C:ribonucleoprotein complex"/>
    <property type="evidence" value="ECO:0007669"/>
    <property type="project" value="UniProtKB-KW"/>
</dbReference>
<dbReference type="InterPro" id="IPR011992">
    <property type="entry name" value="EF-hand-dom_pair"/>
</dbReference>
<reference evidence="8" key="1">
    <citation type="submission" date="2024-06" db="EMBL/GenBank/DDBJ databases">
        <authorList>
            <person name="Liu X."/>
            <person name="Lenzi L."/>
            <person name="Haldenby T S."/>
            <person name="Uol C."/>
        </authorList>
    </citation>
    <scope>NUCLEOTIDE SEQUENCE</scope>
</reference>
<dbReference type="GO" id="GO:0005509">
    <property type="term" value="F:calcium ion binding"/>
    <property type="evidence" value="ECO:0007669"/>
    <property type="project" value="InterPro"/>
</dbReference>